<proteinExistence type="predicted"/>
<accession>A0ABD2ZH87</accession>
<dbReference type="Proteomes" id="UP001630127">
    <property type="component" value="Unassembled WGS sequence"/>
</dbReference>
<reference evidence="2 3" key="1">
    <citation type="submission" date="2024-11" db="EMBL/GenBank/DDBJ databases">
        <title>A near-complete genome assembly of Cinchona calisaya.</title>
        <authorList>
            <person name="Lian D.C."/>
            <person name="Zhao X.W."/>
            <person name="Wei L."/>
        </authorList>
    </citation>
    <scope>NUCLEOTIDE SEQUENCE [LARGE SCALE GENOMIC DNA]</scope>
    <source>
        <tissue evidence="2">Nenye</tissue>
    </source>
</reference>
<name>A0ABD2ZH87_9GENT</name>
<evidence type="ECO:0000259" key="1">
    <source>
        <dbReference type="Pfam" id="PF03108"/>
    </source>
</evidence>
<dbReference type="AlphaFoldDB" id="A0ABD2ZH87"/>
<dbReference type="InterPro" id="IPR004332">
    <property type="entry name" value="Transposase_MuDR"/>
</dbReference>
<organism evidence="2 3">
    <name type="scientific">Cinchona calisaya</name>
    <dbReference type="NCBI Taxonomy" id="153742"/>
    <lineage>
        <taxon>Eukaryota</taxon>
        <taxon>Viridiplantae</taxon>
        <taxon>Streptophyta</taxon>
        <taxon>Embryophyta</taxon>
        <taxon>Tracheophyta</taxon>
        <taxon>Spermatophyta</taxon>
        <taxon>Magnoliopsida</taxon>
        <taxon>eudicotyledons</taxon>
        <taxon>Gunneridae</taxon>
        <taxon>Pentapetalae</taxon>
        <taxon>asterids</taxon>
        <taxon>lamiids</taxon>
        <taxon>Gentianales</taxon>
        <taxon>Rubiaceae</taxon>
        <taxon>Cinchonoideae</taxon>
        <taxon>Cinchoneae</taxon>
        <taxon>Cinchona</taxon>
    </lineage>
</organism>
<feature type="domain" description="Transposase MuDR plant" evidence="1">
    <location>
        <begin position="3"/>
        <end position="50"/>
    </location>
</feature>
<dbReference type="PANTHER" id="PTHR31973">
    <property type="entry name" value="POLYPROTEIN, PUTATIVE-RELATED"/>
    <property type="match status" value="1"/>
</dbReference>
<evidence type="ECO:0000313" key="3">
    <source>
        <dbReference type="Proteomes" id="UP001630127"/>
    </source>
</evidence>
<protein>
    <recommendedName>
        <fullName evidence="1">Transposase MuDR plant domain-containing protein</fullName>
    </recommendedName>
</protein>
<gene>
    <name evidence="2" type="ORF">ACH5RR_020249</name>
</gene>
<dbReference type="Pfam" id="PF03108">
    <property type="entry name" value="DBD_Tnp_Mut"/>
    <property type="match status" value="1"/>
</dbReference>
<keyword evidence="3" id="KW-1185">Reference proteome</keyword>
<sequence>MGLRDTAIALHFEIQTVMSDKTRFTAKCASEGCPWFIHAAKLPGVPTFTIRTIHNEHTCGGIAHLDHQQASVQWVANSVEQHLWENPQCKPKEILKEIHRVHGITLSYKQAWRGKERIMATLRGSFEEEFCLLPQCCEQIRQINPGSLASVHVNVVDNSFQRLFISFQASICGFLNVCHPLIGLDRTVVPSSFDGDGALFPIAFWCC</sequence>
<comment type="caution">
    <text evidence="2">The sequence shown here is derived from an EMBL/GenBank/DDBJ whole genome shotgun (WGS) entry which is preliminary data.</text>
</comment>
<evidence type="ECO:0000313" key="2">
    <source>
        <dbReference type="EMBL" id="KAL3517660.1"/>
    </source>
</evidence>
<dbReference type="EMBL" id="JBJUIK010000009">
    <property type="protein sequence ID" value="KAL3517660.1"/>
    <property type="molecule type" value="Genomic_DNA"/>
</dbReference>
<dbReference type="PANTHER" id="PTHR31973:SF171">
    <property type="entry name" value="OS12G0597300 PROTEIN"/>
    <property type="match status" value="1"/>
</dbReference>